<evidence type="ECO:0000313" key="1">
    <source>
        <dbReference type="EMBL" id="WKN36903.1"/>
    </source>
</evidence>
<dbReference type="EMBL" id="CP120682">
    <property type="protein sequence ID" value="WKN36903.1"/>
    <property type="molecule type" value="Genomic_DNA"/>
</dbReference>
<name>A0AA49GP06_9BACT</name>
<sequence length="217" mass="25847">MELERDKVRSSLLIKLDEFISEWQKVDRNEQKDWVNELCYAKFEAEEDIPVRMPLFEDVLFPVLLDFYRQRKQYAAYWLAEMDQLIYKRQKFQEQLGEGRWTKVALLEEAINVDPQNKKAKDKLVKALLWEIDFTLHELPMGVIGFTSTNIQADYTNLMSVLLQLKALISTGKQEKDFSELIDYAAQHYQEYANYLNNVDNYQSYEDYCVKNKVEIK</sequence>
<organism evidence="1">
    <name type="scientific">Roseihalotalea indica</name>
    <dbReference type="NCBI Taxonomy" id="2867963"/>
    <lineage>
        <taxon>Bacteria</taxon>
        <taxon>Pseudomonadati</taxon>
        <taxon>Bacteroidota</taxon>
        <taxon>Cytophagia</taxon>
        <taxon>Cytophagales</taxon>
        <taxon>Catalimonadaceae</taxon>
        <taxon>Roseihalotalea</taxon>
    </lineage>
</organism>
<protein>
    <submittedName>
        <fullName evidence="1">Uncharacterized protein</fullName>
    </submittedName>
</protein>
<reference evidence="1" key="2">
    <citation type="journal article" date="2024" name="Antonie Van Leeuwenhoek">
        <title>Roseihalotalea indica gen. nov., sp. nov., a halophilic Bacteroidetes from mesopelagic Southwest Indian Ocean with higher carbohydrate metabolic potential.</title>
        <authorList>
            <person name="Chen B."/>
            <person name="Zhang M."/>
            <person name="Lin D."/>
            <person name="Ye J."/>
            <person name="Tang K."/>
        </authorList>
    </citation>
    <scope>NUCLEOTIDE SEQUENCE</scope>
    <source>
        <strain evidence="1">TK19036</strain>
    </source>
</reference>
<proteinExistence type="predicted"/>
<dbReference type="AlphaFoldDB" id="A0AA49GP06"/>
<accession>A0AA49GP06</accession>
<gene>
    <name evidence="1" type="ORF">K4G66_31545</name>
</gene>
<reference evidence="1" key="1">
    <citation type="journal article" date="2023" name="Comput. Struct. Biotechnol. J.">
        <title>Discovery of a novel marine Bacteroidetes with a rich repertoire of carbohydrate-active enzymes.</title>
        <authorList>
            <person name="Chen B."/>
            <person name="Liu G."/>
            <person name="Chen Q."/>
            <person name="Wang H."/>
            <person name="Liu L."/>
            <person name="Tang K."/>
        </authorList>
    </citation>
    <scope>NUCLEOTIDE SEQUENCE</scope>
    <source>
        <strain evidence="1">TK19036</strain>
    </source>
</reference>